<keyword evidence="3" id="KW-0808">Transferase</keyword>
<dbReference type="RefSeq" id="WP_149112695.1">
    <property type="nucleotide sequence ID" value="NZ_CP042425.1"/>
</dbReference>
<accession>A0A5C1AJI6</accession>
<proteinExistence type="predicted"/>
<evidence type="ECO:0000256" key="1">
    <source>
        <dbReference type="SAM" id="Phobius"/>
    </source>
</evidence>
<evidence type="ECO:0000259" key="2">
    <source>
        <dbReference type="Pfam" id="PF01757"/>
    </source>
</evidence>
<feature type="transmembrane region" description="Helical" evidence="1">
    <location>
        <begin position="187"/>
        <end position="205"/>
    </location>
</feature>
<keyword evidence="1" id="KW-1133">Transmembrane helix</keyword>
<dbReference type="KEGG" id="lrs:PX52LOC_05180"/>
<keyword evidence="4" id="KW-1185">Reference proteome</keyword>
<dbReference type="InterPro" id="IPR050879">
    <property type="entry name" value="Acyltransferase_3"/>
</dbReference>
<feature type="transmembrane region" description="Helical" evidence="1">
    <location>
        <begin position="212"/>
        <end position="231"/>
    </location>
</feature>
<feature type="transmembrane region" description="Helical" evidence="1">
    <location>
        <begin position="155"/>
        <end position="175"/>
    </location>
</feature>
<gene>
    <name evidence="3" type="ORF">PX52LOC_05180</name>
</gene>
<feature type="transmembrane region" description="Helical" evidence="1">
    <location>
        <begin position="44"/>
        <end position="64"/>
    </location>
</feature>
<dbReference type="EMBL" id="CP042425">
    <property type="protein sequence ID" value="QEL18166.1"/>
    <property type="molecule type" value="Genomic_DNA"/>
</dbReference>
<feature type="transmembrane region" description="Helical" evidence="1">
    <location>
        <begin position="237"/>
        <end position="254"/>
    </location>
</feature>
<feature type="domain" description="Acyltransferase 3" evidence="2">
    <location>
        <begin position="5"/>
        <end position="314"/>
    </location>
</feature>
<reference evidence="4" key="1">
    <citation type="submission" date="2019-08" db="EMBL/GenBank/DDBJ databases">
        <title>Limnoglobus roseus gen. nov., sp. nov., a novel freshwater planctomycete with a giant genome from the family Gemmataceae.</title>
        <authorList>
            <person name="Kulichevskaya I.S."/>
            <person name="Naumoff D.G."/>
            <person name="Miroshnikov K."/>
            <person name="Ivanova A."/>
            <person name="Philippov D.A."/>
            <person name="Hakobyan A."/>
            <person name="Rijpstra I.C."/>
            <person name="Sinninghe Damste J.S."/>
            <person name="Liesack W."/>
            <person name="Dedysh S.N."/>
        </authorList>
    </citation>
    <scope>NUCLEOTIDE SEQUENCE [LARGE SCALE GENOMIC DNA]</scope>
    <source>
        <strain evidence="4">PX52</strain>
    </source>
</reference>
<dbReference type="GO" id="GO:0016020">
    <property type="term" value="C:membrane"/>
    <property type="evidence" value="ECO:0007669"/>
    <property type="project" value="TreeGrafter"/>
</dbReference>
<dbReference type="InterPro" id="IPR002656">
    <property type="entry name" value="Acyl_transf_3_dom"/>
</dbReference>
<feature type="transmembrane region" description="Helical" evidence="1">
    <location>
        <begin position="84"/>
        <end position="103"/>
    </location>
</feature>
<dbReference type="OrthoDB" id="9796461at2"/>
<dbReference type="Pfam" id="PF01757">
    <property type="entry name" value="Acyl_transf_3"/>
    <property type="match status" value="1"/>
</dbReference>
<dbReference type="GO" id="GO:0000271">
    <property type="term" value="P:polysaccharide biosynthetic process"/>
    <property type="evidence" value="ECO:0007669"/>
    <property type="project" value="TreeGrafter"/>
</dbReference>
<keyword evidence="3" id="KW-0012">Acyltransferase</keyword>
<name>A0A5C1AJI6_9BACT</name>
<protein>
    <submittedName>
        <fullName evidence="3">Acyltransferase</fullName>
    </submittedName>
</protein>
<dbReference type="GO" id="GO:0016747">
    <property type="term" value="F:acyltransferase activity, transferring groups other than amino-acyl groups"/>
    <property type="evidence" value="ECO:0007669"/>
    <property type="project" value="InterPro"/>
</dbReference>
<evidence type="ECO:0000313" key="4">
    <source>
        <dbReference type="Proteomes" id="UP000324974"/>
    </source>
</evidence>
<dbReference type="PANTHER" id="PTHR23028:SF53">
    <property type="entry name" value="ACYL_TRANSF_3 DOMAIN-CONTAINING PROTEIN"/>
    <property type="match status" value="1"/>
</dbReference>
<keyword evidence="1" id="KW-0812">Transmembrane</keyword>
<dbReference type="AlphaFoldDB" id="A0A5C1AJI6"/>
<dbReference type="Proteomes" id="UP000324974">
    <property type="component" value="Chromosome"/>
</dbReference>
<keyword evidence="1" id="KW-0472">Membrane</keyword>
<feature type="transmembrane region" description="Helical" evidence="1">
    <location>
        <begin position="296"/>
        <end position="317"/>
    </location>
</feature>
<dbReference type="PANTHER" id="PTHR23028">
    <property type="entry name" value="ACETYLTRANSFERASE"/>
    <property type="match status" value="1"/>
</dbReference>
<sequence length="353" mass="38156">MRYTNLQAGRFAAAAAVLVFHVAGHGHAQLGLETVLIEPVPAYWFRTSIIFFFALSGFVLAHGLQTATLRRFLWSRLLRLYPAYWVAAGTVLTVRGLAGNQIAFDNRGLWYAFTLWPGGPNRAAYSLGIEWTLVYEVFLSLALIPCAALGRRWGLGLGATIWLAWIVGKLIATGGADFQPFPKPGQISLSALNAAFLLGVLAYLVRNSLLRCRWVLPPVSGVGLFVGGMFVESAVGWSLFWQSVGTVAALAYFVSGRQLAADNLFVRGGDCSYGIYLVHVPVMTAFYALVGPGSWAPFPVAAVGGSLAFAVGILYGAAEWRLYRKLRAAFKKPTPSVLITPPLAESVVVRRAA</sequence>
<organism evidence="3 4">
    <name type="scientific">Limnoglobus roseus</name>
    <dbReference type="NCBI Taxonomy" id="2598579"/>
    <lineage>
        <taxon>Bacteria</taxon>
        <taxon>Pseudomonadati</taxon>
        <taxon>Planctomycetota</taxon>
        <taxon>Planctomycetia</taxon>
        <taxon>Gemmatales</taxon>
        <taxon>Gemmataceae</taxon>
        <taxon>Limnoglobus</taxon>
    </lineage>
</organism>
<feature type="transmembrane region" description="Helical" evidence="1">
    <location>
        <begin position="274"/>
        <end position="290"/>
    </location>
</feature>
<evidence type="ECO:0000313" key="3">
    <source>
        <dbReference type="EMBL" id="QEL18166.1"/>
    </source>
</evidence>
<feature type="transmembrane region" description="Helical" evidence="1">
    <location>
        <begin position="123"/>
        <end position="143"/>
    </location>
</feature>